<evidence type="ECO:0000259" key="3">
    <source>
        <dbReference type="PROSITE" id="PS50994"/>
    </source>
</evidence>
<dbReference type="Gene3D" id="3.30.420.10">
    <property type="entry name" value="Ribonuclease H-like superfamily/Ribonuclease H"/>
    <property type="match status" value="1"/>
</dbReference>
<dbReference type="PROSITE" id="PS50994">
    <property type="entry name" value="INTEGRASE"/>
    <property type="match status" value="1"/>
</dbReference>
<organism evidence="4 5">
    <name type="scientific">Pleurodeles waltl</name>
    <name type="common">Iberian ribbed newt</name>
    <dbReference type="NCBI Taxonomy" id="8319"/>
    <lineage>
        <taxon>Eukaryota</taxon>
        <taxon>Metazoa</taxon>
        <taxon>Chordata</taxon>
        <taxon>Craniata</taxon>
        <taxon>Vertebrata</taxon>
        <taxon>Euteleostomi</taxon>
        <taxon>Amphibia</taxon>
        <taxon>Batrachia</taxon>
        <taxon>Caudata</taxon>
        <taxon>Salamandroidea</taxon>
        <taxon>Salamandridae</taxon>
        <taxon>Pleurodelinae</taxon>
        <taxon>Pleurodeles</taxon>
    </lineage>
</organism>
<comment type="caution">
    <text evidence="4">The sequence shown here is derived from an EMBL/GenBank/DDBJ whole genome shotgun (WGS) entry which is preliminary data.</text>
</comment>
<dbReference type="InterPro" id="IPR036397">
    <property type="entry name" value="RNaseH_sf"/>
</dbReference>
<dbReference type="InterPro" id="IPR041588">
    <property type="entry name" value="Integrase_H2C2"/>
</dbReference>
<sequence length="430" mass="47087">MAEVALVSLGGVGLATLPTLPKNMENYSQRPSINGTEVEALRGTGASVNMVIDTMVSQELMLPGVFHHVTYADSRTKLHPMAKVDFEWGGVTGSKKVAVPPALPVQCLLENDIKATEWSEVERGLHMRLLELTECVCAVTRSLTTQKGKSGYLDPGMKGQASMDKGTGPGEPAQGTPEVQQEPDSDGEDLTSEDGTPSLPDLSELAELTGASEPSREEFCQEQRGCPTLEGLNQIALKQEKGDDSVFHMIYWEDGLLYAKARNLREGATKSLVMTQKYKEFILTLSHDIPLAGHLGQCKTWNWLVNHFYWPHMSQKVKQICSFCVTCQDRGKTGGIPKAPLIPLPVVGTPFERGRVNLVSLLEIPTASEDKYILVVVDHATRYPEAIPLRTIAAPVAVRALLGVFTRVGFPKEAVSDRRTNFLPSYLNVM</sequence>
<dbReference type="Pfam" id="PF17921">
    <property type="entry name" value="Integrase_H2C2"/>
    <property type="match status" value="1"/>
</dbReference>
<gene>
    <name evidence="4" type="ORF">NDU88_004500</name>
</gene>
<evidence type="ECO:0000256" key="1">
    <source>
        <dbReference type="ARBA" id="ARBA00039658"/>
    </source>
</evidence>
<accession>A0AAV7T8P1</accession>
<keyword evidence="5" id="KW-1185">Reference proteome</keyword>
<dbReference type="SUPFAM" id="SSF53098">
    <property type="entry name" value="Ribonuclease H-like"/>
    <property type="match status" value="1"/>
</dbReference>
<dbReference type="Proteomes" id="UP001066276">
    <property type="component" value="Chromosome 4_1"/>
</dbReference>
<dbReference type="EMBL" id="JANPWB010000007">
    <property type="protein sequence ID" value="KAJ1172656.1"/>
    <property type="molecule type" value="Genomic_DNA"/>
</dbReference>
<reference evidence="4" key="1">
    <citation type="journal article" date="2022" name="bioRxiv">
        <title>Sequencing and chromosome-scale assembly of the giantPleurodeles waltlgenome.</title>
        <authorList>
            <person name="Brown T."/>
            <person name="Elewa A."/>
            <person name="Iarovenko S."/>
            <person name="Subramanian E."/>
            <person name="Araus A.J."/>
            <person name="Petzold A."/>
            <person name="Susuki M."/>
            <person name="Suzuki K.-i.T."/>
            <person name="Hayashi T."/>
            <person name="Toyoda A."/>
            <person name="Oliveira C."/>
            <person name="Osipova E."/>
            <person name="Leigh N.D."/>
            <person name="Simon A."/>
            <person name="Yun M.H."/>
        </authorList>
    </citation>
    <scope>NUCLEOTIDE SEQUENCE</scope>
    <source>
        <strain evidence="4">20211129_DDA</strain>
        <tissue evidence="4">Liver</tissue>
    </source>
</reference>
<proteinExistence type="predicted"/>
<dbReference type="AlphaFoldDB" id="A0AAV7T8P1"/>
<dbReference type="GO" id="GO:0015074">
    <property type="term" value="P:DNA integration"/>
    <property type="evidence" value="ECO:0007669"/>
    <property type="project" value="InterPro"/>
</dbReference>
<dbReference type="InterPro" id="IPR050951">
    <property type="entry name" value="Retrovirus_Pol_polyprotein"/>
</dbReference>
<name>A0AAV7T8P1_PLEWA</name>
<evidence type="ECO:0000313" key="4">
    <source>
        <dbReference type="EMBL" id="KAJ1172656.1"/>
    </source>
</evidence>
<evidence type="ECO:0000256" key="2">
    <source>
        <dbReference type="SAM" id="MobiDB-lite"/>
    </source>
</evidence>
<dbReference type="FunFam" id="1.10.340.70:FF:000001">
    <property type="entry name" value="Retrovirus-related Pol polyprotein from transposon gypsy-like Protein"/>
    <property type="match status" value="1"/>
</dbReference>
<feature type="compositionally biased region" description="Acidic residues" evidence="2">
    <location>
        <begin position="181"/>
        <end position="192"/>
    </location>
</feature>
<feature type="region of interest" description="Disordered" evidence="2">
    <location>
        <begin position="148"/>
        <end position="202"/>
    </location>
</feature>
<dbReference type="PANTHER" id="PTHR37984">
    <property type="entry name" value="PROTEIN CBG26694"/>
    <property type="match status" value="1"/>
</dbReference>
<dbReference type="PANTHER" id="PTHR37984:SF15">
    <property type="entry name" value="INTEGRASE CATALYTIC DOMAIN-CONTAINING PROTEIN"/>
    <property type="match status" value="1"/>
</dbReference>
<evidence type="ECO:0000313" key="5">
    <source>
        <dbReference type="Proteomes" id="UP001066276"/>
    </source>
</evidence>
<protein>
    <recommendedName>
        <fullName evidence="1">Gypsy retrotransposon integrase-like protein 1</fullName>
    </recommendedName>
</protein>
<dbReference type="InterPro" id="IPR001584">
    <property type="entry name" value="Integrase_cat-core"/>
</dbReference>
<dbReference type="Gene3D" id="1.10.340.70">
    <property type="match status" value="1"/>
</dbReference>
<dbReference type="InterPro" id="IPR012337">
    <property type="entry name" value="RNaseH-like_sf"/>
</dbReference>
<dbReference type="GO" id="GO:0003676">
    <property type="term" value="F:nucleic acid binding"/>
    <property type="evidence" value="ECO:0007669"/>
    <property type="project" value="InterPro"/>
</dbReference>
<feature type="domain" description="Integrase catalytic" evidence="3">
    <location>
        <begin position="346"/>
        <end position="430"/>
    </location>
</feature>